<dbReference type="GO" id="GO:0009927">
    <property type="term" value="F:histidine phosphotransfer kinase activity"/>
    <property type="evidence" value="ECO:0007669"/>
    <property type="project" value="TreeGrafter"/>
</dbReference>
<dbReference type="Gene3D" id="1.10.287.130">
    <property type="match status" value="1"/>
</dbReference>
<dbReference type="Gene3D" id="3.30.565.10">
    <property type="entry name" value="Histidine kinase-like ATPase, C-terminal domain"/>
    <property type="match status" value="1"/>
</dbReference>
<name>A0A062U7L8_9PROT</name>
<protein>
    <recommendedName>
        <fullName evidence="2">histidine kinase</fullName>
        <ecNumber evidence="2">2.7.13.3</ecNumber>
    </recommendedName>
</protein>
<dbReference type="InterPro" id="IPR001789">
    <property type="entry name" value="Sig_transdc_resp-reg_receiver"/>
</dbReference>
<evidence type="ECO:0000313" key="11">
    <source>
        <dbReference type="Proteomes" id="UP000027037"/>
    </source>
</evidence>
<proteinExistence type="predicted"/>
<dbReference type="SMART" id="SM00387">
    <property type="entry name" value="HATPase_c"/>
    <property type="match status" value="1"/>
</dbReference>
<dbReference type="SMART" id="SM00388">
    <property type="entry name" value="HisKA"/>
    <property type="match status" value="1"/>
</dbReference>
<dbReference type="STRING" id="1280946.HY29_15160"/>
<dbReference type="Proteomes" id="UP000027037">
    <property type="component" value="Unassembled WGS sequence"/>
</dbReference>
<accession>A0A062U7L8</accession>
<dbReference type="eggNOG" id="COG2205">
    <property type="taxonomic scope" value="Bacteria"/>
</dbReference>
<evidence type="ECO:0000259" key="9">
    <source>
        <dbReference type="PROSITE" id="PS50110"/>
    </source>
</evidence>
<feature type="transmembrane region" description="Helical" evidence="7">
    <location>
        <begin position="66"/>
        <end position="82"/>
    </location>
</feature>
<feature type="transmembrane region" description="Helical" evidence="7">
    <location>
        <begin position="7"/>
        <end position="28"/>
    </location>
</feature>
<feature type="domain" description="Histidine kinase" evidence="8">
    <location>
        <begin position="201"/>
        <end position="419"/>
    </location>
</feature>
<dbReference type="Pfam" id="PF00072">
    <property type="entry name" value="Response_reg"/>
    <property type="match status" value="1"/>
</dbReference>
<organism evidence="10 11">
    <name type="scientific">Hyphomonas beringensis</name>
    <dbReference type="NCBI Taxonomy" id="1280946"/>
    <lineage>
        <taxon>Bacteria</taxon>
        <taxon>Pseudomonadati</taxon>
        <taxon>Pseudomonadota</taxon>
        <taxon>Alphaproteobacteria</taxon>
        <taxon>Hyphomonadales</taxon>
        <taxon>Hyphomonadaceae</taxon>
        <taxon>Hyphomonas</taxon>
    </lineage>
</organism>
<dbReference type="Gene3D" id="3.40.50.2300">
    <property type="match status" value="1"/>
</dbReference>
<comment type="catalytic activity">
    <reaction evidence="1">
        <text>ATP + protein L-histidine = ADP + protein N-phospho-L-histidine.</text>
        <dbReference type="EC" id="2.7.13.3"/>
    </reaction>
</comment>
<dbReference type="InterPro" id="IPR003661">
    <property type="entry name" value="HisK_dim/P_dom"/>
</dbReference>
<evidence type="ECO:0000313" key="10">
    <source>
        <dbReference type="EMBL" id="KCZ54267.1"/>
    </source>
</evidence>
<dbReference type="InterPro" id="IPR004358">
    <property type="entry name" value="Sig_transdc_His_kin-like_C"/>
</dbReference>
<evidence type="ECO:0000256" key="6">
    <source>
        <dbReference type="PROSITE-ProRule" id="PRU00169"/>
    </source>
</evidence>
<dbReference type="EC" id="2.7.13.3" evidence="2"/>
<comment type="caution">
    <text evidence="10">The sequence shown here is derived from an EMBL/GenBank/DDBJ whole genome shotgun (WGS) entry which is preliminary data.</text>
</comment>
<evidence type="ECO:0000256" key="7">
    <source>
        <dbReference type="SAM" id="Phobius"/>
    </source>
</evidence>
<dbReference type="Pfam" id="PF00512">
    <property type="entry name" value="HisKA"/>
    <property type="match status" value="1"/>
</dbReference>
<dbReference type="GO" id="GO:0005886">
    <property type="term" value="C:plasma membrane"/>
    <property type="evidence" value="ECO:0007669"/>
    <property type="project" value="TreeGrafter"/>
</dbReference>
<feature type="transmembrane region" description="Helical" evidence="7">
    <location>
        <begin position="88"/>
        <end position="105"/>
    </location>
</feature>
<reference evidence="10 11" key="1">
    <citation type="journal article" date="2014" name="Antonie Van Leeuwenhoek">
        <title>Hyphomonas beringensis sp. nov. and Hyphomonas chukchiensis sp. nov., isolated from surface seawater of the Bering Sea and Chukchi Sea.</title>
        <authorList>
            <person name="Li C."/>
            <person name="Lai Q."/>
            <person name="Li G."/>
            <person name="Dong C."/>
            <person name="Wang J."/>
            <person name="Liao Y."/>
            <person name="Shao Z."/>
        </authorList>
    </citation>
    <scope>NUCLEOTIDE SEQUENCE [LARGE SCALE GENOMIC DNA]</scope>
    <source>
        <strain evidence="10 11">25B14_1</strain>
    </source>
</reference>
<feature type="transmembrane region" description="Helical" evidence="7">
    <location>
        <begin position="34"/>
        <end position="54"/>
    </location>
</feature>
<dbReference type="PANTHER" id="PTHR43047">
    <property type="entry name" value="TWO-COMPONENT HISTIDINE PROTEIN KINASE"/>
    <property type="match status" value="1"/>
</dbReference>
<keyword evidence="7" id="KW-1133">Transmembrane helix</keyword>
<dbReference type="CDD" id="cd17546">
    <property type="entry name" value="REC_hyHK_CKI1_RcsC-like"/>
    <property type="match status" value="1"/>
</dbReference>
<dbReference type="AlphaFoldDB" id="A0A062U7L8"/>
<feature type="domain" description="Response regulatory" evidence="9">
    <location>
        <begin position="440"/>
        <end position="554"/>
    </location>
</feature>
<keyword evidence="7" id="KW-0812">Transmembrane</keyword>
<dbReference type="InterPro" id="IPR036097">
    <property type="entry name" value="HisK_dim/P_sf"/>
</dbReference>
<evidence type="ECO:0000256" key="2">
    <source>
        <dbReference type="ARBA" id="ARBA00012438"/>
    </source>
</evidence>
<dbReference type="InterPro" id="IPR011006">
    <property type="entry name" value="CheY-like_superfamily"/>
</dbReference>
<keyword evidence="7" id="KW-0472">Membrane</keyword>
<dbReference type="CDD" id="cd00082">
    <property type="entry name" value="HisKA"/>
    <property type="match status" value="1"/>
</dbReference>
<dbReference type="SUPFAM" id="SSF55874">
    <property type="entry name" value="ATPase domain of HSP90 chaperone/DNA topoisomerase II/histidine kinase"/>
    <property type="match status" value="1"/>
</dbReference>
<keyword evidence="5" id="KW-0418">Kinase</keyword>
<dbReference type="PROSITE" id="PS50109">
    <property type="entry name" value="HIS_KIN"/>
    <property type="match status" value="1"/>
</dbReference>
<sequence length="556" mass="61659">MDIFHVAVNFMAIWLGLFMTVMSIGLGFLYSDSLLPFFLIAGIWGFSGAIVPLVKRARRTDRIPTLFLASAFSMPLLFHAMFASEHHLIVFSAVVLGSHLILIRPERLGFRIATFVSVGLATLLCFLWQPAPLAELPLTRRDELLNVVEYFVISIMLLHLLVIPSVLSAADRQVRLASAQAEAEKEWALRAARAQRDFLANVSHEYRTPLTTLVMASQRLLRKPEVSKFSDEFIAVEAATLHLLALFNNSLDYTRYSDGRFKTRYSPVNLREHMENVRDTLLPQIESKSLSINIEVSDSVPQSFDCDPLLLRQLLLNLLSNAVTYSTEGAIHVFADASLDAKTLHVEVSDNGPGIPDDKRELIFEPFQRGEGRDTSDSHSVGLGLAISKQIATLLGGDIGVRNADKGGAVFWFELPFSETHAVPQTEFHTSRTLLAGTASVLLVEDHAFNRHFLKEELERDGHTVKAAAGYDDALELLSHEVFDIVLTDMNLSDGTGIGLLTEARQNGIETPFVAITASFSAKDLEEYRLAGIEIVLTKPLSLAEFRAAVSWTRRG</sequence>
<feature type="transmembrane region" description="Helical" evidence="7">
    <location>
        <begin position="150"/>
        <end position="170"/>
    </location>
</feature>
<dbReference type="SUPFAM" id="SSF52172">
    <property type="entry name" value="CheY-like"/>
    <property type="match status" value="1"/>
</dbReference>
<evidence type="ECO:0000256" key="1">
    <source>
        <dbReference type="ARBA" id="ARBA00000085"/>
    </source>
</evidence>
<dbReference type="PATRIC" id="fig|1280946.3.peg.2036"/>
<gene>
    <name evidence="10" type="ORF">HY29_15160</name>
</gene>
<keyword evidence="11" id="KW-1185">Reference proteome</keyword>
<dbReference type="PRINTS" id="PR00344">
    <property type="entry name" value="BCTRLSENSOR"/>
</dbReference>
<dbReference type="GO" id="GO:0000155">
    <property type="term" value="F:phosphorelay sensor kinase activity"/>
    <property type="evidence" value="ECO:0007669"/>
    <property type="project" value="InterPro"/>
</dbReference>
<feature type="modified residue" description="4-aspartylphosphate" evidence="6">
    <location>
        <position position="489"/>
    </location>
</feature>
<keyword evidence="3 6" id="KW-0597">Phosphoprotein</keyword>
<dbReference type="Pfam" id="PF02518">
    <property type="entry name" value="HATPase_c"/>
    <property type="match status" value="1"/>
</dbReference>
<dbReference type="InterPro" id="IPR036890">
    <property type="entry name" value="HATPase_C_sf"/>
</dbReference>
<keyword evidence="4" id="KW-0808">Transferase</keyword>
<feature type="transmembrane region" description="Helical" evidence="7">
    <location>
        <begin position="112"/>
        <end position="130"/>
    </location>
</feature>
<evidence type="ECO:0000259" key="8">
    <source>
        <dbReference type="PROSITE" id="PS50109"/>
    </source>
</evidence>
<dbReference type="InterPro" id="IPR005467">
    <property type="entry name" value="His_kinase_dom"/>
</dbReference>
<dbReference type="PROSITE" id="PS50110">
    <property type="entry name" value="RESPONSE_REGULATORY"/>
    <property type="match status" value="1"/>
</dbReference>
<evidence type="ECO:0000256" key="3">
    <source>
        <dbReference type="ARBA" id="ARBA00022553"/>
    </source>
</evidence>
<evidence type="ECO:0000256" key="5">
    <source>
        <dbReference type="ARBA" id="ARBA00022777"/>
    </source>
</evidence>
<dbReference type="SMART" id="SM00448">
    <property type="entry name" value="REC"/>
    <property type="match status" value="1"/>
</dbReference>
<dbReference type="InterPro" id="IPR003594">
    <property type="entry name" value="HATPase_dom"/>
</dbReference>
<dbReference type="PANTHER" id="PTHR43047:SF72">
    <property type="entry name" value="OSMOSENSING HISTIDINE PROTEIN KINASE SLN1"/>
    <property type="match status" value="1"/>
</dbReference>
<dbReference type="SUPFAM" id="SSF47384">
    <property type="entry name" value="Homodimeric domain of signal transducing histidine kinase"/>
    <property type="match status" value="1"/>
</dbReference>
<dbReference type="EMBL" id="AWFF01000040">
    <property type="protein sequence ID" value="KCZ54267.1"/>
    <property type="molecule type" value="Genomic_DNA"/>
</dbReference>
<evidence type="ECO:0000256" key="4">
    <source>
        <dbReference type="ARBA" id="ARBA00022679"/>
    </source>
</evidence>